<dbReference type="PANTHER" id="PTHR11743">
    <property type="entry name" value="VOLTAGE-DEPENDENT ANION-SELECTIVE CHANNEL"/>
    <property type="match status" value="1"/>
</dbReference>
<evidence type="ECO:0000313" key="2">
    <source>
        <dbReference type="EMBL" id="KAJ8750863.1"/>
    </source>
</evidence>
<proteinExistence type="inferred from homology"/>
<protein>
    <submittedName>
        <fullName evidence="2">Uncharacterized protein</fullName>
    </submittedName>
</protein>
<dbReference type="GO" id="GO:0008308">
    <property type="term" value="F:voltage-gated monoatomic anion channel activity"/>
    <property type="evidence" value="ECO:0007669"/>
    <property type="project" value="InterPro"/>
</dbReference>
<dbReference type="EMBL" id="JAIWQS010000011">
    <property type="protein sequence ID" value="KAJ8750863.1"/>
    <property type="molecule type" value="Genomic_DNA"/>
</dbReference>
<dbReference type="Proteomes" id="UP001159364">
    <property type="component" value="Linkage Group LG11"/>
</dbReference>
<dbReference type="Gene3D" id="2.40.160.10">
    <property type="entry name" value="Porin"/>
    <property type="match status" value="1"/>
</dbReference>
<comment type="similarity">
    <text evidence="1">Belongs to the eukaryotic mitochondrial porin (TC 1.B.8.1) family.</text>
</comment>
<dbReference type="AlphaFoldDB" id="A0AAV8SFN5"/>
<organism evidence="2 3">
    <name type="scientific">Erythroxylum novogranatense</name>
    <dbReference type="NCBI Taxonomy" id="1862640"/>
    <lineage>
        <taxon>Eukaryota</taxon>
        <taxon>Viridiplantae</taxon>
        <taxon>Streptophyta</taxon>
        <taxon>Embryophyta</taxon>
        <taxon>Tracheophyta</taxon>
        <taxon>Spermatophyta</taxon>
        <taxon>Magnoliopsida</taxon>
        <taxon>eudicotyledons</taxon>
        <taxon>Gunneridae</taxon>
        <taxon>Pentapetalae</taxon>
        <taxon>rosids</taxon>
        <taxon>fabids</taxon>
        <taxon>Malpighiales</taxon>
        <taxon>Erythroxylaceae</taxon>
        <taxon>Erythroxylum</taxon>
    </lineage>
</organism>
<dbReference type="PANTHER" id="PTHR11743:SF27">
    <property type="entry name" value="MITOCHONDRIAL OUTER MEMBRANE PROTEIN PORIN 4"/>
    <property type="match status" value="1"/>
</dbReference>
<keyword evidence="3" id="KW-1185">Reference proteome</keyword>
<comment type="caution">
    <text evidence="2">The sequence shown here is derived from an EMBL/GenBank/DDBJ whole genome shotgun (WGS) entry which is preliminary data.</text>
</comment>
<dbReference type="GO" id="GO:0005741">
    <property type="term" value="C:mitochondrial outer membrane"/>
    <property type="evidence" value="ECO:0007669"/>
    <property type="project" value="InterPro"/>
</dbReference>
<sequence>MGGSPASFSDIGKRAKDVLTKDYSFDHMLTLSISRLTRMGLTAIGLRKGKIFFNNLYKRGNTIIDVKVDTDSNISTKVTVNDVLPSTKAAISFKLSHRKSGKDKLDMPYLHDDYAIYDSISLNLTPILELSAATESKELTLGGEVGFDVASGSFTKFKGRDWVEQNRTLSRFFS</sequence>
<name>A0AAV8SFN5_9ROSI</name>
<dbReference type="InterPro" id="IPR001925">
    <property type="entry name" value="Porin_Euk"/>
</dbReference>
<dbReference type="InterPro" id="IPR023614">
    <property type="entry name" value="Porin_dom_sf"/>
</dbReference>
<dbReference type="InterPro" id="IPR027246">
    <property type="entry name" value="Porin_Euk/Tom40"/>
</dbReference>
<evidence type="ECO:0000256" key="1">
    <source>
        <dbReference type="ARBA" id="ARBA00009624"/>
    </source>
</evidence>
<dbReference type="Pfam" id="PF01459">
    <property type="entry name" value="Porin_3"/>
    <property type="match status" value="1"/>
</dbReference>
<accession>A0AAV8SFN5</accession>
<evidence type="ECO:0000313" key="3">
    <source>
        <dbReference type="Proteomes" id="UP001159364"/>
    </source>
</evidence>
<reference evidence="2 3" key="1">
    <citation type="submission" date="2021-09" db="EMBL/GenBank/DDBJ databases">
        <title>Genomic insights and catalytic innovation underlie evolution of tropane alkaloids biosynthesis.</title>
        <authorList>
            <person name="Wang Y.-J."/>
            <person name="Tian T."/>
            <person name="Huang J.-P."/>
            <person name="Huang S.-X."/>
        </authorList>
    </citation>
    <scope>NUCLEOTIDE SEQUENCE [LARGE SCALE GENOMIC DNA]</scope>
    <source>
        <strain evidence="2">KIB-2018</strain>
        <tissue evidence="2">Leaf</tissue>
    </source>
</reference>
<gene>
    <name evidence="2" type="ORF">K2173_016044</name>
</gene>